<evidence type="ECO:0000259" key="1">
    <source>
        <dbReference type="SMART" id="SM00860"/>
    </source>
</evidence>
<dbReference type="InterPro" id="IPR037883">
    <property type="entry name" value="Knr4/Smi1-like_sf"/>
</dbReference>
<name>A0A8H6CW90_9HYPO</name>
<evidence type="ECO:0000313" key="2">
    <source>
        <dbReference type="EMBL" id="KAF5694395.1"/>
    </source>
</evidence>
<dbReference type="Pfam" id="PF06985">
    <property type="entry name" value="HET"/>
    <property type="match status" value="1"/>
</dbReference>
<dbReference type="InterPro" id="IPR052895">
    <property type="entry name" value="HetReg/Transcr_Mod"/>
</dbReference>
<evidence type="ECO:0000313" key="3">
    <source>
        <dbReference type="Proteomes" id="UP000562682"/>
    </source>
</evidence>
<dbReference type="PANTHER" id="PTHR24148:SF64">
    <property type="entry name" value="HETEROKARYON INCOMPATIBILITY DOMAIN-CONTAINING PROTEIN"/>
    <property type="match status" value="1"/>
</dbReference>
<feature type="domain" description="Knr4/Smi1-like" evidence="1">
    <location>
        <begin position="978"/>
        <end position="1156"/>
    </location>
</feature>
<dbReference type="Proteomes" id="UP000562682">
    <property type="component" value="Unassembled WGS sequence"/>
</dbReference>
<sequence>MEQPFTYSPLPSNGWFRLLSILPSHDETSDILCELHHHELSTCPQYEAISYTWGNEDATKRLLVNGTVFEVRPNLHAALRAFRQPLEANLVWVDAVCINQQDQAERNRQVLQMNQIYSQAQAVDVWLGTVDETSDAGVAFLTKFYTLVFHDRSYQQSPSRDTRTATMYPDSTPFHEFYAPILELLDEPGVLTAFNHAVALLSNSWWKRIWTLQESVLCPNVICWSGSKMFPFEYLLGLSHFLYHLVNNDAHKGALARRDMTLGALMLVEYLRKDMVVQGKIGLTMALYSTWNRASSDPRDKVIGLLGIIEPRDSLKPEYSWSVEKVYRVAMRAALVEDGNLNCLGLISEKKQSRNKSLASWVPDFELHSEPFRDYITSLSKVLNKWSIYKAFMSQEGSPGITTDEDDSVLILKGFCLDSVSVVGTQAPGPDFENVGETNPEHWRSSMRDTLNHWRSLLPPNNSYVTGENQAMAFWRTVLVDLNQGRLASKKGGTPKRLDKNDLQDLLHLETPEGMEGLLNTWESCLRPVYRQLRLIEQFNRRFFRTENGYMGLGPPDIQTGDAICLLLGGSVAYALRRSAPETWTYVGECYVHGIMDGEAAIKAIEDKTDFVEYRIVWSMGNLRLFHAAISAFGSISSPKNMATSRPKDIDTEHLRFEFLLRHVDDEPSIADARSLTQAIRRIIQTAVDFAVIGEVDGATRLLEILKSRGIDPFQYSDSDYPFLKPCMFFAWEATSSWPSWIPEEERTEEKLQELEKWDVTEETAEKALDMAYNGLTTTLPDFNGTLAGQVVQAEAMAQNGFFSYSASPNGPMSIRYMKIAMWWRQGIFPYPFVQLYRTAGLMIALDIYLRLGKEEKARELFIKVGYRFHAEEQVEQLACSRAAWKQILAVPERPLLDFLNIHAAKLRPAVIRACQMAENRLQGGPRRRYAGQSIEKLVHIISENTFKNCPYERLDAYRPPDDLRNRPRDVDGLLRWGCTGSGIVALEERLGVNLPDDYKEYLGITNGLDSMWDGQNLVDYLAGAQDVNWQEMDFLEGNELSLLSDREPLAVTGNMLEWPKFKKPRCICLSGDINDEDTAGHLFLIDQDLLQPAKDYFFKTYEERNDTQRRELDRLVQEAYGSMENFRNLEWGLISWTAWDFTVCPFNGIRDFLEQMAEASLRQERPWLNMFEPRFRKTANA</sequence>
<dbReference type="PANTHER" id="PTHR24148">
    <property type="entry name" value="ANKYRIN REPEAT DOMAIN-CONTAINING PROTEIN 39 HOMOLOG-RELATED"/>
    <property type="match status" value="1"/>
</dbReference>
<dbReference type="SUPFAM" id="SSF160631">
    <property type="entry name" value="SMI1/KNR4-like"/>
    <property type="match status" value="1"/>
</dbReference>
<accession>A0A8H6CW90</accession>
<dbReference type="Pfam" id="PF26639">
    <property type="entry name" value="Het-6_barrel"/>
    <property type="match status" value="1"/>
</dbReference>
<keyword evidence="3" id="KW-1185">Reference proteome</keyword>
<reference evidence="2 3" key="1">
    <citation type="submission" date="2020-05" db="EMBL/GenBank/DDBJ databases">
        <title>Identification and distribution of gene clusters putatively required for synthesis of sphingolipid metabolism inhibitors in phylogenetically diverse species of the filamentous fungus Fusarium.</title>
        <authorList>
            <person name="Kim H.-S."/>
            <person name="Busman M."/>
            <person name="Brown D.W."/>
            <person name="Divon H."/>
            <person name="Uhlig S."/>
            <person name="Proctor R.H."/>
        </authorList>
    </citation>
    <scope>NUCLEOTIDE SEQUENCE [LARGE SCALE GENOMIC DNA]</scope>
    <source>
        <strain evidence="2 3">NRRL 25311</strain>
    </source>
</reference>
<dbReference type="SMART" id="SM00860">
    <property type="entry name" value="SMI1_KNR4"/>
    <property type="match status" value="1"/>
</dbReference>
<proteinExistence type="predicted"/>
<dbReference type="InterPro" id="IPR018958">
    <property type="entry name" value="Knr4/Smi1-like_dom"/>
</dbReference>
<comment type="caution">
    <text evidence="2">The sequence shown here is derived from an EMBL/GenBank/DDBJ whole genome shotgun (WGS) entry which is preliminary data.</text>
</comment>
<dbReference type="EMBL" id="JAAOAK010000023">
    <property type="protein sequence ID" value="KAF5694395.1"/>
    <property type="molecule type" value="Genomic_DNA"/>
</dbReference>
<dbReference type="InterPro" id="IPR010730">
    <property type="entry name" value="HET"/>
</dbReference>
<organism evidence="2 3">
    <name type="scientific">Fusarium denticulatum</name>
    <dbReference type="NCBI Taxonomy" id="48507"/>
    <lineage>
        <taxon>Eukaryota</taxon>
        <taxon>Fungi</taxon>
        <taxon>Dikarya</taxon>
        <taxon>Ascomycota</taxon>
        <taxon>Pezizomycotina</taxon>
        <taxon>Sordariomycetes</taxon>
        <taxon>Hypocreomycetidae</taxon>
        <taxon>Hypocreales</taxon>
        <taxon>Nectriaceae</taxon>
        <taxon>Fusarium</taxon>
        <taxon>Fusarium fujikuroi species complex</taxon>
    </lineage>
</organism>
<protein>
    <submittedName>
        <fullName evidence="2">Heterokaryon incompatibility protein (Het-6OR allele)</fullName>
    </submittedName>
</protein>
<dbReference type="AlphaFoldDB" id="A0A8H6CW90"/>
<gene>
    <name evidence="2" type="ORF">FDENT_1262</name>
</gene>